<evidence type="ECO:0000313" key="2">
    <source>
        <dbReference type="Proteomes" id="UP000321367"/>
    </source>
</evidence>
<dbReference type="OrthoDB" id="1436588at2"/>
<protein>
    <submittedName>
        <fullName evidence="1">Uncharacterized protein</fullName>
    </submittedName>
</protein>
<reference evidence="1 2" key="1">
    <citation type="submission" date="2019-08" db="EMBL/GenBank/DDBJ databases">
        <title>Genome sequence of Gillisia hiemivivida IC154 (type strain).</title>
        <authorList>
            <person name="Bowman J.P."/>
        </authorList>
    </citation>
    <scope>NUCLEOTIDE SEQUENCE [LARGE SCALE GENOMIC DNA]</scope>
    <source>
        <strain evidence="1 2">IC154</strain>
    </source>
</reference>
<dbReference type="AlphaFoldDB" id="A0A5C6ZSE9"/>
<name>A0A5C6ZSE9_9FLAO</name>
<comment type="caution">
    <text evidence="1">The sequence shown here is derived from an EMBL/GenBank/DDBJ whole genome shotgun (WGS) entry which is preliminary data.</text>
</comment>
<dbReference type="EMBL" id="VORY01000018">
    <property type="protein sequence ID" value="TXD92696.1"/>
    <property type="molecule type" value="Genomic_DNA"/>
</dbReference>
<dbReference type="RefSeq" id="WP_146933593.1">
    <property type="nucleotide sequence ID" value="NZ_CBCSHZ010000021.1"/>
</dbReference>
<gene>
    <name evidence="1" type="ORF">ES724_13025</name>
</gene>
<dbReference type="Proteomes" id="UP000321367">
    <property type="component" value="Unassembled WGS sequence"/>
</dbReference>
<keyword evidence="2" id="KW-1185">Reference proteome</keyword>
<evidence type="ECO:0000313" key="1">
    <source>
        <dbReference type="EMBL" id="TXD92696.1"/>
    </source>
</evidence>
<organism evidence="1 2">
    <name type="scientific">Gillisia hiemivivida</name>
    <dbReference type="NCBI Taxonomy" id="291190"/>
    <lineage>
        <taxon>Bacteria</taxon>
        <taxon>Pseudomonadati</taxon>
        <taxon>Bacteroidota</taxon>
        <taxon>Flavobacteriia</taxon>
        <taxon>Flavobacteriales</taxon>
        <taxon>Flavobacteriaceae</taxon>
        <taxon>Gillisia</taxon>
    </lineage>
</organism>
<accession>A0A5C6ZSE9</accession>
<proteinExistence type="predicted"/>
<sequence>MEAQGVNRIKTIIMMLFNTTDTNKDYLKESKDTVGKAFSFLEKIKMGGVGSGKLVIEEFSAKLQPEDLLASAINYATIVLRPRGIIVHFSNGSNRYSWIIPYYRLVIYNTRTFTIHANGHFIKCKRNKNYHDNKKFLDKMIDLKNDSLNLEYYDG</sequence>